<evidence type="ECO:0000313" key="3">
    <source>
        <dbReference type="Proteomes" id="UP000006346"/>
    </source>
</evidence>
<protein>
    <submittedName>
        <fullName evidence="2">Uncharacterized protein</fullName>
    </submittedName>
</protein>
<dbReference type="KEGG" id="dor:Desor_1619"/>
<dbReference type="AlphaFoldDB" id="G7WET5"/>
<keyword evidence="1" id="KW-0472">Membrane</keyword>
<proteinExistence type="predicted"/>
<dbReference type="OrthoDB" id="1799135at2"/>
<evidence type="ECO:0000313" key="2">
    <source>
        <dbReference type="EMBL" id="AET67264.1"/>
    </source>
</evidence>
<dbReference type="STRING" id="768706.Desor_1619"/>
<feature type="transmembrane region" description="Helical" evidence="1">
    <location>
        <begin position="35"/>
        <end position="53"/>
    </location>
</feature>
<reference evidence="2 3" key="2">
    <citation type="journal article" date="2012" name="J. Bacteriol.">
        <title>Complete genome sequences of Desulfosporosinus orientis DSM765T, Desulfosporosinus youngiae DSM17734T, Desulfosporosinus meridiei DSM13257T, and Desulfosporosinus acidiphilus DSM22704T.</title>
        <authorList>
            <person name="Pester M."/>
            <person name="Brambilla E."/>
            <person name="Alazard D."/>
            <person name="Rattei T."/>
            <person name="Weinmaier T."/>
            <person name="Han J."/>
            <person name="Lucas S."/>
            <person name="Lapidus A."/>
            <person name="Cheng J.F."/>
            <person name="Goodwin L."/>
            <person name="Pitluck S."/>
            <person name="Peters L."/>
            <person name="Ovchinnikova G."/>
            <person name="Teshima H."/>
            <person name="Detter J.C."/>
            <person name="Han C.S."/>
            <person name="Tapia R."/>
            <person name="Land M.L."/>
            <person name="Hauser L."/>
            <person name="Kyrpides N.C."/>
            <person name="Ivanova N.N."/>
            <person name="Pagani I."/>
            <person name="Huntmann M."/>
            <person name="Wei C.L."/>
            <person name="Davenport K.W."/>
            <person name="Daligault H."/>
            <person name="Chain P.S."/>
            <person name="Chen A."/>
            <person name="Mavromatis K."/>
            <person name="Markowitz V."/>
            <person name="Szeto E."/>
            <person name="Mikhailova N."/>
            <person name="Pati A."/>
            <person name="Wagner M."/>
            <person name="Woyke T."/>
            <person name="Ollivier B."/>
            <person name="Klenk H.P."/>
            <person name="Spring S."/>
            <person name="Loy A."/>
        </authorList>
    </citation>
    <scope>NUCLEOTIDE SEQUENCE [LARGE SCALE GENOMIC DNA]</scope>
    <source>
        <strain evidence="3">ATCC 19365 / DSM 765 / NCIMB 8382 / VKM B-1628</strain>
    </source>
</reference>
<dbReference type="RefSeq" id="WP_014184083.1">
    <property type="nucleotide sequence ID" value="NC_016584.1"/>
</dbReference>
<dbReference type="EMBL" id="CP003108">
    <property type="protein sequence ID" value="AET67264.1"/>
    <property type="molecule type" value="Genomic_DNA"/>
</dbReference>
<sequence>MKSKGFHCPKHTPIMAALLIPGSGYLFLARPMRGLIMVFWMCIFAYITFQLTTPEISVIGRYSGGIAVWIISVLEVDHMVRKRNQR</sequence>
<evidence type="ECO:0000256" key="1">
    <source>
        <dbReference type="SAM" id="Phobius"/>
    </source>
</evidence>
<dbReference type="Proteomes" id="UP000006346">
    <property type="component" value="Chromosome"/>
</dbReference>
<keyword evidence="3" id="KW-1185">Reference proteome</keyword>
<dbReference type="PATRIC" id="fig|768706.3.peg.1607"/>
<gene>
    <name evidence="2" type="ordered locus">Desor_1619</name>
</gene>
<keyword evidence="1" id="KW-1133">Transmembrane helix</keyword>
<feature type="transmembrane region" description="Helical" evidence="1">
    <location>
        <begin position="12"/>
        <end position="28"/>
    </location>
</feature>
<accession>G7WET5</accession>
<name>G7WET5_DESOD</name>
<keyword evidence="1" id="KW-0812">Transmembrane</keyword>
<organism evidence="2 3">
    <name type="scientific">Desulfosporosinus orientis (strain ATCC 19365 / DSM 765 / NCIMB 8382 / VKM B-1628 / Singapore I)</name>
    <name type="common">Desulfotomaculum orientis</name>
    <dbReference type="NCBI Taxonomy" id="768706"/>
    <lineage>
        <taxon>Bacteria</taxon>
        <taxon>Bacillati</taxon>
        <taxon>Bacillota</taxon>
        <taxon>Clostridia</taxon>
        <taxon>Eubacteriales</taxon>
        <taxon>Desulfitobacteriaceae</taxon>
        <taxon>Desulfosporosinus</taxon>
    </lineage>
</organism>
<dbReference type="HOGENOM" id="CLU_173971_0_0_9"/>
<reference evidence="3" key="1">
    <citation type="submission" date="2011-11" db="EMBL/GenBank/DDBJ databases">
        <title>Complete sequence of Desulfosporosinus orientis DSM 765.</title>
        <authorList>
            <person name="Lucas S."/>
            <person name="Han J."/>
            <person name="Lapidus A."/>
            <person name="Cheng J.-F."/>
            <person name="Goodwin L."/>
            <person name="Pitluck S."/>
            <person name="Peters L."/>
            <person name="Ovchinnikova G."/>
            <person name="Teshima H."/>
            <person name="Detter J.C."/>
            <person name="Han C."/>
            <person name="Tapia R."/>
            <person name="Land M."/>
            <person name="Hauser L."/>
            <person name="Kyrpides N."/>
            <person name="Ivanova N."/>
            <person name="Pagani I."/>
            <person name="Pester M."/>
            <person name="Spring S."/>
            <person name="Ollivier B."/>
            <person name="Rattei T."/>
            <person name="Klenk H.-P."/>
            <person name="Wagner M."/>
            <person name="Loy A."/>
            <person name="Woyke T."/>
        </authorList>
    </citation>
    <scope>NUCLEOTIDE SEQUENCE [LARGE SCALE GENOMIC DNA]</scope>
    <source>
        <strain evidence="3">ATCC 19365 / DSM 765 / NCIMB 8382 / VKM B-1628</strain>
    </source>
</reference>
<feature type="transmembrane region" description="Helical" evidence="1">
    <location>
        <begin position="59"/>
        <end position="76"/>
    </location>
</feature>